<evidence type="ECO:0000313" key="3">
    <source>
        <dbReference type="Proteomes" id="UP000092993"/>
    </source>
</evidence>
<organism evidence="2 3">
    <name type="scientific">Grifola frondosa</name>
    <name type="common">Maitake</name>
    <name type="synonym">Polyporus frondosus</name>
    <dbReference type="NCBI Taxonomy" id="5627"/>
    <lineage>
        <taxon>Eukaryota</taxon>
        <taxon>Fungi</taxon>
        <taxon>Dikarya</taxon>
        <taxon>Basidiomycota</taxon>
        <taxon>Agaricomycotina</taxon>
        <taxon>Agaricomycetes</taxon>
        <taxon>Polyporales</taxon>
        <taxon>Grifolaceae</taxon>
        <taxon>Grifola</taxon>
    </lineage>
</organism>
<reference evidence="2 3" key="1">
    <citation type="submission" date="2016-03" db="EMBL/GenBank/DDBJ databases">
        <title>Whole genome sequencing of Grifola frondosa 9006-11.</title>
        <authorList>
            <person name="Min B."/>
            <person name="Park H."/>
            <person name="Kim J.-G."/>
            <person name="Cho H."/>
            <person name="Oh Y.-L."/>
            <person name="Kong W.-S."/>
            <person name="Choi I.-G."/>
        </authorList>
    </citation>
    <scope>NUCLEOTIDE SEQUENCE [LARGE SCALE GENOMIC DNA]</scope>
    <source>
        <strain evidence="2 3">9006-11</strain>
    </source>
</reference>
<gene>
    <name evidence="2" type="ORF">A0H81_10432</name>
</gene>
<protein>
    <submittedName>
        <fullName evidence="2">Uncharacterized protein</fullName>
    </submittedName>
</protein>
<keyword evidence="3" id="KW-1185">Reference proteome</keyword>
<proteinExistence type="predicted"/>
<dbReference type="EMBL" id="LUGG01000015">
    <property type="protein sequence ID" value="OBZ69532.1"/>
    <property type="molecule type" value="Genomic_DNA"/>
</dbReference>
<comment type="caution">
    <text evidence="2">The sequence shown here is derived from an EMBL/GenBank/DDBJ whole genome shotgun (WGS) entry which is preliminary data.</text>
</comment>
<dbReference type="Proteomes" id="UP000092993">
    <property type="component" value="Unassembled WGS sequence"/>
</dbReference>
<evidence type="ECO:0000313" key="2">
    <source>
        <dbReference type="EMBL" id="OBZ69532.1"/>
    </source>
</evidence>
<feature type="compositionally biased region" description="Polar residues" evidence="1">
    <location>
        <begin position="346"/>
        <end position="361"/>
    </location>
</feature>
<name>A0A1C7LY02_GRIFR</name>
<dbReference type="AlphaFoldDB" id="A0A1C7LY02"/>
<accession>A0A1C7LY02</accession>
<feature type="region of interest" description="Disordered" evidence="1">
    <location>
        <begin position="343"/>
        <end position="362"/>
    </location>
</feature>
<sequence length="442" mass="48109">MCHTRRHFHVPRDSYMLRLRFSHDPYALSATVSIPITTHDACTQRQSGHALGLSSDADFSFDGHVFLAVAGLHQTVPHDDIVMDPYTPISCSATPSHLAPASCSMYNWSLQIAHPARSPITALQATVQSMILNLTHRSTSGSFSWDRDLGVSGTQVGRHHSIDLPTNSLDTCRELSSLARQSLSVSADAWMSRHFLHGGCDDWSCATMLCWRTRGAIHRAVQTGLVLSVSTAAIAHRLHRTQTSSIPPKFHACHADVAVDDLTEAVQSSSAFGPGAFECLVFDFDGNSEAGEAREHMFTKHPQGARGGLVLCELWSGMTEACDVPAQTAISAKLDGPGFQVDLRQSEYSNPPKSRNRTLANPGQEYGAMMCRGGDDPKPSPQIEHRYLLPDTPTDRTAGPNFFSRDDDILVSLRKNPIVPFSIEADGSHPYATPIAEVASGR</sequence>
<evidence type="ECO:0000256" key="1">
    <source>
        <dbReference type="SAM" id="MobiDB-lite"/>
    </source>
</evidence>